<evidence type="ECO:0000256" key="3">
    <source>
        <dbReference type="ARBA" id="ARBA00022598"/>
    </source>
</evidence>
<evidence type="ECO:0000313" key="11">
    <source>
        <dbReference type="EMBL" id="KTW31881.1"/>
    </source>
</evidence>
<dbReference type="PROSITE" id="PS50862">
    <property type="entry name" value="AA_TRNA_LIGASE_II"/>
    <property type="match status" value="1"/>
</dbReference>
<gene>
    <name evidence="11" type="ORF">T551_01142</name>
</gene>
<dbReference type="Gene3D" id="3.30.930.10">
    <property type="entry name" value="Bira Bifunctional Protein, Domain 2"/>
    <property type="match status" value="2"/>
</dbReference>
<dbReference type="InterPro" id="IPR036621">
    <property type="entry name" value="Anticodon-bd_dom_sf"/>
</dbReference>
<proteinExistence type="inferred from homology"/>
<dbReference type="GeneID" id="28939660"/>
<protein>
    <recommendedName>
        <fullName evidence="2">proline--tRNA ligase</fullName>
        <ecNumber evidence="2">6.1.1.15</ecNumber>
    </recommendedName>
    <alternativeName>
        <fullName evidence="8">Prolyl-tRNA synthetase</fullName>
    </alternativeName>
</protein>
<dbReference type="GO" id="GO:0005524">
    <property type="term" value="F:ATP binding"/>
    <property type="evidence" value="ECO:0007669"/>
    <property type="project" value="UniProtKB-KW"/>
</dbReference>
<evidence type="ECO:0000256" key="9">
    <source>
        <dbReference type="ARBA" id="ARBA00047671"/>
    </source>
</evidence>
<dbReference type="AlphaFoldDB" id="A0A0W4ZU31"/>
<dbReference type="Pfam" id="PF03129">
    <property type="entry name" value="HGTP_anticodon"/>
    <property type="match status" value="1"/>
</dbReference>
<dbReference type="Gene3D" id="3.40.50.800">
    <property type="entry name" value="Anticodon-binding domain"/>
    <property type="match status" value="1"/>
</dbReference>
<dbReference type="InterPro" id="IPR004154">
    <property type="entry name" value="Anticodon-bd"/>
</dbReference>
<dbReference type="STRING" id="1408657.A0A0W4ZU31"/>
<evidence type="ECO:0000256" key="6">
    <source>
        <dbReference type="ARBA" id="ARBA00022917"/>
    </source>
</evidence>
<dbReference type="PRINTS" id="PR01046">
    <property type="entry name" value="TRNASYNTHPRO"/>
</dbReference>
<keyword evidence="6" id="KW-0648">Protein biosynthesis</keyword>
<comment type="caution">
    <text evidence="11">The sequence shown here is derived from an EMBL/GenBank/DDBJ whole genome shotgun (WGS) entry which is preliminary data.</text>
</comment>
<dbReference type="InterPro" id="IPR002314">
    <property type="entry name" value="aa-tRNA-synt_IIb"/>
</dbReference>
<dbReference type="PANTHER" id="PTHR42753">
    <property type="entry name" value="MITOCHONDRIAL RIBOSOME PROTEIN L39/PROLYL-TRNA LIGASE FAMILY MEMBER"/>
    <property type="match status" value="1"/>
</dbReference>
<name>A0A0W4ZU31_PNEJ7</name>
<dbReference type="GO" id="GO:0006433">
    <property type="term" value="P:prolyl-tRNA aminoacylation"/>
    <property type="evidence" value="ECO:0007669"/>
    <property type="project" value="InterPro"/>
</dbReference>
<evidence type="ECO:0000256" key="2">
    <source>
        <dbReference type="ARBA" id="ARBA00012831"/>
    </source>
</evidence>
<dbReference type="Proteomes" id="UP000053447">
    <property type="component" value="Unassembled WGS sequence"/>
</dbReference>
<dbReference type="SUPFAM" id="SSF52954">
    <property type="entry name" value="Class II aaRS ABD-related"/>
    <property type="match status" value="1"/>
</dbReference>
<evidence type="ECO:0000259" key="10">
    <source>
        <dbReference type="PROSITE" id="PS50862"/>
    </source>
</evidence>
<dbReference type="InterPro" id="IPR006195">
    <property type="entry name" value="aa-tRNA-synth_II"/>
</dbReference>
<evidence type="ECO:0000313" key="12">
    <source>
        <dbReference type="Proteomes" id="UP000053447"/>
    </source>
</evidence>
<reference evidence="12" key="1">
    <citation type="journal article" date="2016" name="Nat. Commun.">
        <title>Genome analysis of three Pneumocystis species reveals adaptation mechanisms to life exclusively in mammalian hosts.</title>
        <authorList>
            <person name="Ma L."/>
            <person name="Chen Z."/>
            <person name="Huang D.W."/>
            <person name="Kutty G."/>
            <person name="Ishihara M."/>
            <person name="Wang H."/>
            <person name="Abouelleil A."/>
            <person name="Bishop L."/>
            <person name="Davey E."/>
            <person name="Deng R."/>
            <person name="Deng X."/>
            <person name="Fan L."/>
            <person name="Fantoni G."/>
            <person name="Fitzgerald M."/>
            <person name="Gogineni E."/>
            <person name="Goldberg J.M."/>
            <person name="Handley G."/>
            <person name="Hu X."/>
            <person name="Huber C."/>
            <person name="Jiao X."/>
            <person name="Jones K."/>
            <person name="Levin J.Z."/>
            <person name="Liu Y."/>
            <person name="Macdonald P."/>
            <person name="Melnikov A."/>
            <person name="Raley C."/>
            <person name="Sassi M."/>
            <person name="Sherman B.T."/>
            <person name="Song X."/>
            <person name="Sykes S."/>
            <person name="Tran B."/>
            <person name="Walsh L."/>
            <person name="Xia Y."/>
            <person name="Yang J."/>
            <person name="Young S."/>
            <person name="Zeng Q."/>
            <person name="Zheng X."/>
            <person name="Stephens R."/>
            <person name="Nusbaum C."/>
            <person name="Birren B.W."/>
            <person name="Azadi P."/>
            <person name="Lempicki R.A."/>
            <person name="Cuomo C.A."/>
            <person name="Kovacs J.A."/>
        </authorList>
    </citation>
    <scope>NUCLEOTIDE SEQUENCE [LARGE SCALE GENOMIC DNA]</scope>
    <source>
        <strain evidence="12">RU7</strain>
    </source>
</reference>
<dbReference type="GO" id="GO:0005739">
    <property type="term" value="C:mitochondrion"/>
    <property type="evidence" value="ECO:0007669"/>
    <property type="project" value="TreeGrafter"/>
</dbReference>
<comment type="catalytic activity">
    <reaction evidence="9">
        <text>tRNA(Pro) + L-proline + ATP = L-prolyl-tRNA(Pro) + AMP + diphosphate</text>
        <dbReference type="Rhea" id="RHEA:14305"/>
        <dbReference type="Rhea" id="RHEA-COMP:9700"/>
        <dbReference type="Rhea" id="RHEA-COMP:9702"/>
        <dbReference type="ChEBI" id="CHEBI:30616"/>
        <dbReference type="ChEBI" id="CHEBI:33019"/>
        <dbReference type="ChEBI" id="CHEBI:60039"/>
        <dbReference type="ChEBI" id="CHEBI:78442"/>
        <dbReference type="ChEBI" id="CHEBI:78532"/>
        <dbReference type="ChEBI" id="CHEBI:456215"/>
        <dbReference type="EC" id="6.1.1.15"/>
    </reaction>
</comment>
<evidence type="ECO:0000256" key="1">
    <source>
        <dbReference type="ARBA" id="ARBA00008226"/>
    </source>
</evidence>
<evidence type="ECO:0000256" key="7">
    <source>
        <dbReference type="ARBA" id="ARBA00023146"/>
    </source>
</evidence>
<keyword evidence="12" id="KW-1185">Reference proteome</keyword>
<dbReference type="VEuPathDB" id="FungiDB:T551_01142"/>
<feature type="domain" description="Aminoacyl-transfer RNA synthetases class-II family profile" evidence="10">
    <location>
        <begin position="72"/>
        <end position="464"/>
    </location>
</feature>
<dbReference type="GO" id="GO:0004827">
    <property type="term" value="F:proline-tRNA ligase activity"/>
    <property type="evidence" value="ECO:0007669"/>
    <property type="project" value="UniProtKB-EC"/>
</dbReference>
<dbReference type="PANTHER" id="PTHR42753:SF2">
    <property type="entry name" value="PROLINE--TRNA LIGASE"/>
    <property type="match status" value="1"/>
</dbReference>
<keyword evidence="7" id="KW-0030">Aminoacyl-tRNA synthetase</keyword>
<evidence type="ECO:0000256" key="4">
    <source>
        <dbReference type="ARBA" id="ARBA00022741"/>
    </source>
</evidence>
<keyword evidence="3 11" id="KW-0436">Ligase</keyword>
<dbReference type="EC" id="6.1.1.15" evidence="2"/>
<evidence type="ECO:0000256" key="5">
    <source>
        <dbReference type="ARBA" id="ARBA00022840"/>
    </source>
</evidence>
<sequence>MDFSKIMVIKIFSKNTVSFRNNLLLCHRYFHFISNHQRSLLSNTFIPSDTFCQNSGKKETGHDLLIKAGFLRQSSPGIYTILPLALRVQEKIEKIIDKFLYKINASKVSLPNLLTSSLWKKTKRWELLGKELFKLKNRKGIEYCLSPTHEEEITNLVAKEILSWRHLPLKLYQTGKKFRDEIRPRRGLLRGCEFIMNDLYTFDKSKQDAIQTYELICNTYKQFFSELELPVIMAEANSGNIGGYLSHEFHILFPSGEDSLIMCQSCGYVSNEEFALIKQKHQIPFKLENCNCFYIKNMDNMIIGIAYIPSYCEINTVFINRIMKNVTSEIIITTLKDNTNYEIDDYYKNEIIHILDTNFNPDSFIYPSYLKKFKNKLITAFIIKAKENDLCYKCSQPLKSEKSIELAHTFYLGTKYSSILSATYVSEENKDVLPIEMGCYGMGVSRILSSLAEINKDDKGLVWPTSVAPWKAVIISSLDSDHILYKVYDIIVCYFEEDSIIIDDRKNKGFVWKMKDSDLIGFPYIIIIGKHWKETGELEVQVRKTGEKVFVKPENIKSIIR</sequence>
<dbReference type="InterPro" id="IPR045864">
    <property type="entry name" value="aa-tRNA-synth_II/BPL/LPL"/>
</dbReference>
<dbReference type="EMBL" id="LFWA01000004">
    <property type="protein sequence ID" value="KTW31881.1"/>
    <property type="molecule type" value="Genomic_DNA"/>
</dbReference>
<accession>A0A0W4ZU31</accession>
<dbReference type="InterPro" id="IPR050062">
    <property type="entry name" value="Pro-tRNA_synthetase"/>
</dbReference>
<dbReference type="eggNOG" id="KOG2324">
    <property type="taxonomic scope" value="Eukaryota"/>
</dbReference>
<dbReference type="OrthoDB" id="10267474at2759"/>
<comment type="similarity">
    <text evidence="1">Belongs to the class-II aminoacyl-tRNA synthetase family.</text>
</comment>
<dbReference type="Pfam" id="PF00587">
    <property type="entry name" value="tRNA-synt_2b"/>
    <property type="match status" value="1"/>
</dbReference>
<dbReference type="SUPFAM" id="SSF55681">
    <property type="entry name" value="Class II aaRS and biotin synthetases"/>
    <property type="match status" value="1"/>
</dbReference>
<evidence type="ECO:0000256" key="8">
    <source>
        <dbReference type="ARBA" id="ARBA00029731"/>
    </source>
</evidence>
<organism evidence="11 12">
    <name type="scientific">Pneumocystis jirovecii (strain RU7)</name>
    <name type="common">Human pneumocystis pneumonia agent</name>
    <dbReference type="NCBI Taxonomy" id="1408657"/>
    <lineage>
        <taxon>Eukaryota</taxon>
        <taxon>Fungi</taxon>
        <taxon>Dikarya</taxon>
        <taxon>Ascomycota</taxon>
        <taxon>Taphrinomycotina</taxon>
        <taxon>Pneumocystomycetes</taxon>
        <taxon>Pneumocystaceae</taxon>
        <taxon>Pneumocystis</taxon>
    </lineage>
</organism>
<keyword evidence="5" id="KW-0067">ATP-binding</keyword>
<dbReference type="InterPro" id="IPR002316">
    <property type="entry name" value="Pro-tRNA-ligase_IIa"/>
</dbReference>
<keyword evidence="4" id="KW-0547">Nucleotide-binding</keyword>
<dbReference type="RefSeq" id="XP_018230573.1">
    <property type="nucleotide sequence ID" value="XM_018373405.1"/>
</dbReference>